<evidence type="ECO:0000313" key="1">
    <source>
        <dbReference type="EMBL" id="MPN56849.1"/>
    </source>
</evidence>
<name>A0A645J2B9_9ZZZZ</name>
<accession>A0A645J2B9</accession>
<sequence>MTSSIGPVGFRNLVALLDHALIHALGQVIAVADLADDDVYDLDTEFSGEFGGHLEHPVGQALAAGLDGFLLHAGGGEVAQLFGVLQAFHILDLFDQIHLIDFVGIADGFIQEVLADDGPNGGIDDVAQP</sequence>
<dbReference type="EMBL" id="VSSQ01127674">
    <property type="protein sequence ID" value="MPN56849.1"/>
    <property type="molecule type" value="Genomic_DNA"/>
</dbReference>
<protein>
    <submittedName>
        <fullName evidence="1">Uncharacterized protein</fullName>
    </submittedName>
</protein>
<organism evidence="1">
    <name type="scientific">bioreactor metagenome</name>
    <dbReference type="NCBI Taxonomy" id="1076179"/>
    <lineage>
        <taxon>unclassified sequences</taxon>
        <taxon>metagenomes</taxon>
        <taxon>ecological metagenomes</taxon>
    </lineage>
</organism>
<reference evidence="1" key="1">
    <citation type="submission" date="2019-08" db="EMBL/GenBank/DDBJ databases">
        <authorList>
            <person name="Kucharzyk K."/>
            <person name="Murdoch R.W."/>
            <person name="Higgins S."/>
            <person name="Loffler F."/>
        </authorList>
    </citation>
    <scope>NUCLEOTIDE SEQUENCE</scope>
</reference>
<dbReference type="AlphaFoldDB" id="A0A645J2B9"/>
<gene>
    <name evidence="1" type="ORF">SDC9_204542</name>
</gene>
<proteinExistence type="predicted"/>
<comment type="caution">
    <text evidence="1">The sequence shown here is derived from an EMBL/GenBank/DDBJ whole genome shotgun (WGS) entry which is preliminary data.</text>
</comment>